<protein>
    <submittedName>
        <fullName evidence="2">Uncharacterized protein</fullName>
    </submittedName>
</protein>
<comment type="caution">
    <text evidence="2">The sequence shown here is derived from an EMBL/GenBank/DDBJ whole genome shotgun (WGS) entry which is preliminary data.</text>
</comment>
<gene>
    <name evidence="2" type="ORF">GCM10011354_32740</name>
</gene>
<proteinExistence type="predicted"/>
<dbReference type="Proteomes" id="UP000650511">
    <property type="component" value="Unassembled WGS sequence"/>
</dbReference>
<evidence type="ECO:0000313" key="3">
    <source>
        <dbReference type="Proteomes" id="UP000650511"/>
    </source>
</evidence>
<dbReference type="EMBL" id="BMHA01000014">
    <property type="protein sequence ID" value="GGI09169.1"/>
    <property type="molecule type" value="Genomic_DNA"/>
</dbReference>
<name>A0A8J3ACX1_9ACTN</name>
<organism evidence="2 3">
    <name type="scientific">Egicoccus halophilus</name>
    <dbReference type="NCBI Taxonomy" id="1670830"/>
    <lineage>
        <taxon>Bacteria</taxon>
        <taxon>Bacillati</taxon>
        <taxon>Actinomycetota</taxon>
        <taxon>Nitriliruptoria</taxon>
        <taxon>Egicoccales</taxon>
        <taxon>Egicoccaceae</taxon>
        <taxon>Egicoccus</taxon>
    </lineage>
</organism>
<keyword evidence="1" id="KW-0472">Membrane</keyword>
<reference evidence="2" key="2">
    <citation type="submission" date="2020-09" db="EMBL/GenBank/DDBJ databases">
        <authorList>
            <person name="Sun Q."/>
            <person name="Zhou Y."/>
        </authorList>
    </citation>
    <scope>NUCLEOTIDE SEQUENCE</scope>
    <source>
        <strain evidence="2">CGMCC 1.14988</strain>
    </source>
</reference>
<feature type="transmembrane region" description="Helical" evidence="1">
    <location>
        <begin position="12"/>
        <end position="29"/>
    </location>
</feature>
<dbReference type="AlphaFoldDB" id="A0A8J3ACX1"/>
<evidence type="ECO:0000313" key="2">
    <source>
        <dbReference type="EMBL" id="GGI09169.1"/>
    </source>
</evidence>
<keyword evidence="3" id="KW-1185">Reference proteome</keyword>
<accession>A0A8J3ACX1</accession>
<reference evidence="2" key="1">
    <citation type="journal article" date="2014" name="Int. J. Syst. Evol. Microbiol.">
        <title>Complete genome sequence of Corynebacterium casei LMG S-19264T (=DSM 44701T), isolated from a smear-ripened cheese.</title>
        <authorList>
            <consortium name="US DOE Joint Genome Institute (JGI-PGF)"/>
            <person name="Walter F."/>
            <person name="Albersmeier A."/>
            <person name="Kalinowski J."/>
            <person name="Ruckert C."/>
        </authorList>
    </citation>
    <scope>NUCLEOTIDE SEQUENCE</scope>
    <source>
        <strain evidence="2">CGMCC 1.14988</strain>
    </source>
</reference>
<evidence type="ECO:0000256" key="1">
    <source>
        <dbReference type="SAM" id="Phobius"/>
    </source>
</evidence>
<feature type="transmembrane region" description="Helical" evidence="1">
    <location>
        <begin position="35"/>
        <end position="55"/>
    </location>
</feature>
<keyword evidence="1" id="KW-1133">Transmembrane helix</keyword>
<sequence>MGPYGNRALLRALLVGGAGSGLLVVSYLVEARMLSLVLNIAALILMTLGIVRFFAPGRPLSRTTGRARSGRWARWSEFPVGASPRPCRGADVDGRLCFTARPSQPSAEVTFHRISAVSGDGLARQFGGRWSSLGEGQRVDTAAKPMQSRTLTPRLIQNPRLADLCP</sequence>
<keyword evidence="1" id="KW-0812">Transmembrane</keyword>